<evidence type="ECO:0000256" key="6">
    <source>
        <dbReference type="RuleBase" id="RU003355"/>
    </source>
</evidence>
<gene>
    <name evidence="8" type="ORF">pLVP1401_47</name>
</gene>
<protein>
    <submittedName>
        <fullName evidence="8">CerP protein</fullName>
    </submittedName>
</protein>
<dbReference type="RefSeq" id="WP_013450116.1">
    <property type="nucleotide sequence ID" value="NC_014757.1"/>
</dbReference>
<organism evidence="8">
    <name type="scientific">Bacillus cereus VPC1401</name>
    <dbReference type="NCBI Taxonomy" id="870739"/>
    <lineage>
        <taxon>Bacteria</taxon>
        <taxon>Bacillati</taxon>
        <taxon>Bacillota</taxon>
        <taxon>Bacilli</taxon>
        <taxon>Bacillales</taxon>
        <taxon>Bacillaceae</taxon>
        <taxon>Bacillus</taxon>
        <taxon>Bacillus cereus group</taxon>
    </lineage>
</organism>
<feature type="active site" description="Charge relay system" evidence="5">
    <location>
        <position position="40"/>
    </location>
</feature>
<proteinExistence type="inferred from homology"/>
<feature type="domain" description="Peptidase S8/S53" evidence="7">
    <location>
        <begin position="32"/>
        <end position="290"/>
    </location>
</feature>
<evidence type="ECO:0000313" key="8">
    <source>
        <dbReference type="EMBL" id="CBW44198.1"/>
    </source>
</evidence>
<comment type="similarity">
    <text evidence="1 5 6">Belongs to the peptidase S8 family.</text>
</comment>
<dbReference type="PANTHER" id="PTHR43806">
    <property type="entry name" value="PEPTIDASE S8"/>
    <property type="match status" value="1"/>
</dbReference>
<feature type="active site" description="Charge relay system" evidence="5">
    <location>
        <position position="257"/>
    </location>
</feature>
<geneLocation type="plasmid" evidence="8">
    <name>pLVP1401</name>
</geneLocation>
<dbReference type="GO" id="GO:0006508">
    <property type="term" value="P:proteolysis"/>
    <property type="evidence" value="ECO:0007669"/>
    <property type="project" value="UniProtKB-KW"/>
</dbReference>
<sequence>MILKGILDPTLNEFNWNYKKILLNKEPYHLKDTVTIGIIDSGIDITNPYLKDKIVQGRSFVSSAYTKDDTGHGTQIFGILDNLIKGANYKFYKVMDNEITNSLNLVKAIIAAVDDGVDIINISLGIYKNSQTESDQIIINSFKKAINYARNNNVLIVASAGNNGLNMDEYPHIIHLPSDLEYVINVGSSDKHNDLTSYTNYGKNVNIIAPSGEWIAKDDKILFSEMIITYGKESSFLKNNPNYNGIPKGLVLSYGTSLAPPQVAAAFAVVIDKYKNLSIDEYKSIVFENSSEISHNTTKYKEIRIVY</sequence>
<dbReference type="PROSITE" id="PS00138">
    <property type="entry name" value="SUBTILASE_SER"/>
    <property type="match status" value="1"/>
</dbReference>
<keyword evidence="4 5" id="KW-0720">Serine protease</keyword>
<reference evidence="8" key="1">
    <citation type="submission" date="2010-08" db="EMBL/GenBank/DDBJ databases">
        <title>Diversity of serine proteases in the Bacillus cereus group.</title>
        <authorList>
            <person name="Zihlmann P."/>
            <person name="Perreten V."/>
        </authorList>
    </citation>
    <scope>NUCLEOTIDE SEQUENCE [LARGE SCALE GENOMIC DNA]</scope>
    <source>
        <strain evidence="8">VPC1401</strain>
        <plasmid evidence="8">pLVP1401</plasmid>
    </source>
</reference>
<dbReference type="InterPro" id="IPR023828">
    <property type="entry name" value="Peptidase_S8_Ser-AS"/>
</dbReference>
<evidence type="ECO:0000256" key="3">
    <source>
        <dbReference type="ARBA" id="ARBA00022801"/>
    </source>
</evidence>
<dbReference type="InterPro" id="IPR050131">
    <property type="entry name" value="Peptidase_S8_subtilisin-like"/>
</dbReference>
<evidence type="ECO:0000259" key="7">
    <source>
        <dbReference type="Pfam" id="PF00082"/>
    </source>
</evidence>
<evidence type="ECO:0000256" key="4">
    <source>
        <dbReference type="ARBA" id="ARBA00022825"/>
    </source>
</evidence>
<dbReference type="SUPFAM" id="SSF52743">
    <property type="entry name" value="Subtilisin-like"/>
    <property type="match status" value="1"/>
</dbReference>
<dbReference type="AlphaFoldDB" id="E5AK58"/>
<dbReference type="PROSITE" id="PS00136">
    <property type="entry name" value="SUBTILASE_ASP"/>
    <property type="match status" value="1"/>
</dbReference>
<dbReference type="PROSITE" id="PS51892">
    <property type="entry name" value="SUBTILASE"/>
    <property type="match status" value="1"/>
</dbReference>
<dbReference type="InterPro" id="IPR036852">
    <property type="entry name" value="Peptidase_S8/S53_dom_sf"/>
</dbReference>
<dbReference type="EMBL" id="FR675941">
    <property type="protein sequence ID" value="CBW44198.1"/>
    <property type="molecule type" value="Genomic_DNA"/>
</dbReference>
<evidence type="ECO:0000256" key="5">
    <source>
        <dbReference type="PROSITE-ProRule" id="PRU01240"/>
    </source>
</evidence>
<dbReference type="GO" id="GO:0004252">
    <property type="term" value="F:serine-type endopeptidase activity"/>
    <property type="evidence" value="ECO:0007669"/>
    <property type="project" value="UniProtKB-UniRule"/>
</dbReference>
<accession>E5AK58</accession>
<evidence type="ECO:0000256" key="2">
    <source>
        <dbReference type="ARBA" id="ARBA00022670"/>
    </source>
</evidence>
<keyword evidence="2 5" id="KW-0645">Protease</keyword>
<dbReference type="InterPro" id="IPR000209">
    <property type="entry name" value="Peptidase_S8/S53_dom"/>
</dbReference>
<dbReference type="PRINTS" id="PR00723">
    <property type="entry name" value="SUBTILISIN"/>
</dbReference>
<feature type="active site" description="Charge relay system" evidence="5">
    <location>
        <position position="72"/>
    </location>
</feature>
<keyword evidence="8" id="KW-0614">Plasmid</keyword>
<name>E5AK58_BACCE</name>
<evidence type="ECO:0000256" key="1">
    <source>
        <dbReference type="ARBA" id="ARBA00011073"/>
    </source>
</evidence>
<dbReference type="Gene3D" id="3.40.50.200">
    <property type="entry name" value="Peptidase S8/S53 domain"/>
    <property type="match status" value="1"/>
</dbReference>
<keyword evidence="3 5" id="KW-0378">Hydrolase</keyword>
<dbReference type="PANTHER" id="PTHR43806:SF11">
    <property type="entry name" value="CEREVISIN-RELATED"/>
    <property type="match status" value="1"/>
</dbReference>
<dbReference type="Pfam" id="PF00082">
    <property type="entry name" value="Peptidase_S8"/>
    <property type="match status" value="1"/>
</dbReference>
<dbReference type="InterPro" id="IPR015500">
    <property type="entry name" value="Peptidase_S8_subtilisin-rel"/>
</dbReference>
<dbReference type="InterPro" id="IPR023827">
    <property type="entry name" value="Peptidase_S8_Asp-AS"/>
</dbReference>